<keyword evidence="1" id="KW-0418">Kinase</keyword>
<dbReference type="Proteomes" id="UP000305939">
    <property type="component" value="Unassembled WGS sequence"/>
</dbReference>
<dbReference type="InterPro" id="IPR020568">
    <property type="entry name" value="Ribosomal_Su5_D2-typ_SF"/>
</dbReference>
<dbReference type="RefSeq" id="WP_136334336.1">
    <property type="nucleotide sequence ID" value="NZ_QXMP01000007.1"/>
</dbReference>
<dbReference type="InterPro" id="IPR014721">
    <property type="entry name" value="Ribsml_uS5_D2-typ_fold_subgr"/>
</dbReference>
<reference evidence="1 2" key="1">
    <citation type="submission" date="2019-04" db="EMBL/GenBank/DDBJ databases">
        <title>Draft genome sequence of Robertkochia marina CC-AMO-30D.</title>
        <authorList>
            <person name="Hameed A."/>
            <person name="Lin S.-Y."/>
            <person name="Shahina M."/>
            <person name="Lai W.-A."/>
            <person name="Young C.-C."/>
        </authorList>
    </citation>
    <scope>NUCLEOTIDE SEQUENCE [LARGE SCALE GENOMIC DNA]</scope>
    <source>
        <strain evidence="1 2">CC-AMO-30D</strain>
    </source>
</reference>
<keyword evidence="1" id="KW-0808">Transferase</keyword>
<protein>
    <submittedName>
        <fullName evidence="1">GHMP kinase</fullName>
    </submittedName>
</protein>
<dbReference type="OrthoDB" id="5288719at2"/>
<evidence type="ECO:0000313" key="2">
    <source>
        <dbReference type="Proteomes" id="UP000305939"/>
    </source>
</evidence>
<dbReference type="GO" id="GO:0016301">
    <property type="term" value="F:kinase activity"/>
    <property type="evidence" value="ECO:0007669"/>
    <property type="project" value="UniProtKB-KW"/>
</dbReference>
<keyword evidence="2" id="KW-1185">Reference proteome</keyword>
<dbReference type="AlphaFoldDB" id="A0A4S3M1E4"/>
<dbReference type="EMBL" id="SSMC01000001">
    <property type="protein sequence ID" value="THD68846.1"/>
    <property type="molecule type" value="Genomic_DNA"/>
</dbReference>
<proteinExistence type="predicted"/>
<dbReference type="Gene3D" id="3.30.230.10">
    <property type="match status" value="1"/>
</dbReference>
<accession>A0A4S3M1E4</accession>
<name>A0A4S3M1E4_9FLAO</name>
<sequence>MSTGTFHSYGKLLLTGEYLVLDGAKALALPTRPGQGLSADPLPDPVLEFISLDHTGKPWFKAIVNLKALTVNTPEGDIPVILETTNKAAGAHLLSMLRNIAAQDPSFFKNEQGYRLTSTLEFPRDWGLGSSSTFINNLALWSKTDPYQILEASLGGSGYDLACANAAGPLFYTKVAPRPKVEPISFNPEFKDDLYFIYLNKKQNSRDGISKYRNLGGGKKEEIRRISEISEAIATCSSLKVFQELISEHEHIISKLLSRPTVKEQLFPDFNGCIKSLGAWGGDFILATSENDPTRYFHSEGYNTVLAYTDLIL</sequence>
<evidence type="ECO:0000313" key="1">
    <source>
        <dbReference type="EMBL" id="THD68846.1"/>
    </source>
</evidence>
<dbReference type="InterPro" id="IPR047765">
    <property type="entry name" value="GHMP_GYDIA-like"/>
</dbReference>
<gene>
    <name evidence="1" type="ORF">E7Z59_00515</name>
</gene>
<dbReference type="NCBIfam" id="NF040656">
    <property type="entry name" value="GHMP_GYDIA"/>
    <property type="match status" value="1"/>
</dbReference>
<comment type="caution">
    <text evidence="1">The sequence shown here is derived from an EMBL/GenBank/DDBJ whole genome shotgun (WGS) entry which is preliminary data.</text>
</comment>
<organism evidence="1 2">
    <name type="scientific">Robertkochia marina</name>
    <dbReference type="NCBI Taxonomy" id="1227945"/>
    <lineage>
        <taxon>Bacteria</taxon>
        <taxon>Pseudomonadati</taxon>
        <taxon>Bacteroidota</taxon>
        <taxon>Flavobacteriia</taxon>
        <taxon>Flavobacteriales</taxon>
        <taxon>Flavobacteriaceae</taxon>
        <taxon>Robertkochia</taxon>
    </lineage>
</organism>
<dbReference type="SUPFAM" id="SSF54211">
    <property type="entry name" value="Ribosomal protein S5 domain 2-like"/>
    <property type="match status" value="1"/>
</dbReference>